<gene>
    <name evidence="2" type="ORF">GH714_041068</name>
</gene>
<evidence type="ECO:0000259" key="1">
    <source>
        <dbReference type="PROSITE" id="PS51038"/>
    </source>
</evidence>
<proteinExistence type="predicted"/>
<dbReference type="GO" id="GO:0003682">
    <property type="term" value="F:chromatin binding"/>
    <property type="evidence" value="ECO:0007669"/>
    <property type="project" value="InterPro"/>
</dbReference>
<dbReference type="InterPro" id="IPR001025">
    <property type="entry name" value="BAH_dom"/>
</dbReference>
<dbReference type="PROSITE" id="PS51038">
    <property type="entry name" value="BAH"/>
    <property type="match status" value="1"/>
</dbReference>
<evidence type="ECO:0000313" key="2">
    <source>
        <dbReference type="EMBL" id="KAF2317764.1"/>
    </source>
</evidence>
<dbReference type="Pfam" id="PF01426">
    <property type="entry name" value="BAH"/>
    <property type="match status" value="1"/>
</dbReference>
<organism evidence="2 3">
    <name type="scientific">Hevea brasiliensis</name>
    <name type="common">Para rubber tree</name>
    <name type="synonym">Siphonia brasiliensis</name>
    <dbReference type="NCBI Taxonomy" id="3981"/>
    <lineage>
        <taxon>Eukaryota</taxon>
        <taxon>Viridiplantae</taxon>
        <taxon>Streptophyta</taxon>
        <taxon>Embryophyta</taxon>
        <taxon>Tracheophyta</taxon>
        <taxon>Spermatophyta</taxon>
        <taxon>Magnoliopsida</taxon>
        <taxon>eudicotyledons</taxon>
        <taxon>Gunneridae</taxon>
        <taxon>Pentapetalae</taxon>
        <taxon>rosids</taxon>
        <taxon>fabids</taxon>
        <taxon>Malpighiales</taxon>
        <taxon>Euphorbiaceae</taxon>
        <taxon>Crotonoideae</taxon>
        <taxon>Micrandreae</taxon>
        <taxon>Hevea</taxon>
    </lineage>
</organism>
<sequence>MDGQTTAEAGPLYKRIFMVRIFMDMPEKTKTLSVFSTEWHQNFSEEDKRLVAYLEDMYEDSKGNKMVMVRWFHKIDEVGIALPHNFNDRELFFSLCRQDLSIECVDGMATILSPQHLRSS</sequence>
<dbReference type="Gene3D" id="2.30.30.490">
    <property type="match status" value="1"/>
</dbReference>
<dbReference type="EMBL" id="JAAGAX010000004">
    <property type="protein sequence ID" value="KAF2317764.1"/>
    <property type="molecule type" value="Genomic_DNA"/>
</dbReference>
<dbReference type="InterPro" id="IPR043151">
    <property type="entry name" value="BAH_sf"/>
</dbReference>
<accession>A0A6A6MX98</accession>
<name>A0A6A6MX98_HEVBR</name>
<dbReference type="AlphaFoldDB" id="A0A6A6MX98"/>
<comment type="caution">
    <text evidence="2">The sequence shown here is derived from an EMBL/GenBank/DDBJ whole genome shotgun (WGS) entry which is preliminary data.</text>
</comment>
<dbReference type="Proteomes" id="UP000467840">
    <property type="component" value="Chromosome 6"/>
</dbReference>
<feature type="domain" description="BAH" evidence="1">
    <location>
        <begin position="30"/>
        <end position="120"/>
    </location>
</feature>
<reference evidence="2 3" key="1">
    <citation type="journal article" date="2020" name="Mol. Plant">
        <title>The Chromosome-Based Rubber Tree Genome Provides New Insights into Spurge Genome Evolution and Rubber Biosynthesis.</title>
        <authorList>
            <person name="Liu J."/>
            <person name="Shi C."/>
            <person name="Shi C.C."/>
            <person name="Li W."/>
            <person name="Zhang Q.J."/>
            <person name="Zhang Y."/>
            <person name="Li K."/>
            <person name="Lu H.F."/>
            <person name="Shi C."/>
            <person name="Zhu S.T."/>
            <person name="Xiao Z.Y."/>
            <person name="Nan H."/>
            <person name="Yue Y."/>
            <person name="Zhu X.G."/>
            <person name="Wu Y."/>
            <person name="Hong X.N."/>
            <person name="Fan G.Y."/>
            <person name="Tong Y."/>
            <person name="Zhang D."/>
            <person name="Mao C.L."/>
            <person name="Liu Y.L."/>
            <person name="Hao S.J."/>
            <person name="Liu W.Q."/>
            <person name="Lv M.Q."/>
            <person name="Zhang H.B."/>
            <person name="Liu Y."/>
            <person name="Hu-Tang G.R."/>
            <person name="Wang J.P."/>
            <person name="Wang J.H."/>
            <person name="Sun Y.H."/>
            <person name="Ni S.B."/>
            <person name="Chen W.B."/>
            <person name="Zhang X.C."/>
            <person name="Jiao Y.N."/>
            <person name="Eichler E.E."/>
            <person name="Li G.H."/>
            <person name="Liu X."/>
            <person name="Gao L.Z."/>
        </authorList>
    </citation>
    <scope>NUCLEOTIDE SEQUENCE [LARGE SCALE GENOMIC DNA]</scope>
    <source>
        <strain evidence="3">cv. GT1</strain>
        <tissue evidence="2">Leaf</tissue>
    </source>
</reference>
<evidence type="ECO:0000313" key="3">
    <source>
        <dbReference type="Proteomes" id="UP000467840"/>
    </source>
</evidence>
<protein>
    <recommendedName>
        <fullName evidence="1">BAH domain-containing protein</fullName>
    </recommendedName>
</protein>
<keyword evidence="3" id="KW-1185">Reference proteome</keyword>